<name>A0A6G1E6J5_9ORYZ</name>
<dbReference type="Proteomes" id="UP000479710">
    <property type="component" value="Unassembled WGS sequence"/>
</dbReference>
<comment type="caution">
    <text evidence="1">The sequence shown here is derived from an EMBL/GenBank/DDBJ whole genome shotgun (WGS) entry which is preliminary data.</text>
</comment>
<evidence type="ECO:0000313" key="1">
    <source>
        <dbReference type="EMBL" id="KAF0920281.1"/>
    </source>
</evidence>
<organism evidence="1 2">
    <name type="scientific">Oryza meyeriana var. granulata</name>
    <dbReference type="NCBI Taxonomy" id="110450"/>
    <lineage>
        <taxon>Eukaryota</taxon>
        <taxon>Viridiplantae</taxon>
        <taxon>Streptophyta</taxon>
        <taxon>Embryophyta</taxon>
        <taxon>Tracheophyta</taxon>
        <taxon>Spermatophyta</taxon>
        <taxon>Magnoliopsida</taxon>
        <taxon>Liliopsida</taxon>
        <taxon>Poales</taxon>
        <taxon>Poaceae</taxon>
        <taxon>BOP clade</taxon>
        <taxon>Oryzoideae</taxon>
        <taxon>Oryzeae</taxon>
        <taxon>Oryzinae</taxon>
        <taxon>Oryza</taxon>
        <taxon>Oryza meyeriana</taxon>
    </lineage>
</organism>
<evidence type="ECO:0000313" key="2">
    <source>
        <dbReference type="Proteomes" id="UP000479710"/>
    </source>
</evidence>
<dbReference type="AlphaFoldDB" id="A0A6G1E6J5"/>
<sequence length="68" mass="7583">MEIYLDEEDSTKVPFLDTTALNLISLPTPVVELGGQIYILPAIMLQPVEDGGQNLIEKVKCHHSNINY</sequence>
<proteinExistence type="predicted"/>
<accession>A0A6G1E6J5</accession>
<reference evidence="1 2" key="1">
    <citation type="submission" date="2019-11" db="EMBL/GenBank/DDBJ databases">
        <title>Whole genome sequence of Oryza granulata.</title>
        <authorList>
            <person name="Li W."/>
        </authorList>
    </citation>
    <scope>NUCLEOTIDE SEQUENCE [LARGE SCALE GENOMIC DNA]</scope>
    <source>
        <strain evidence="2">cv. Menghai</strain>
        <tissue evidence="1">Leaf</tissue>
    </source>
</reference>
<keyword evidence="2" id="KW-1185">Reference proteome</keyword>
<dbReference type="EMBL" id="SPHZ02000005">
    <property type="protein sequence ID" value="KAF0920281.1"/>
    <property type="molecule type" value="Genomic_DNA"/>
</dbReference>
<protein>
    <submittedName>
        <fullName evidence="1">Uncharacterized protein</fullName>
    </submittedName>
</protein>
<gene>
    <name evidence="1" type="ORF">E2562_034129</name>
</gene>